<dbReference type="GO" id="GO:0008781">
    <property type="term" value="F:N-acylneuraminate cytidylyltransferase activity"/>
    <property type="evidence" value="ECO:0007669"/>
    <property type="project" value="TreeGrafter"/>
</dbReference>
<name>A0A3T0D6C7_9FIRM</name>
<dbReference type="PANTHER" id="PTHR21485">
    <property type="entry name" value="HAD SUPERFAMILY MEMBERS CMAS AND KDSC"/>
    <property type="match status" value="1"/>
</dbReference>
<dbReference type="SUPFAM" id="SSF53448">
    <property type="entry name" value="Nucleotide-diphospho-sugar transferases"/>
    <property type="match status" value="1"/>
</dbReference>
<sequence length="238" mass="27720">MIENEEIVAIIPARGGSKGIKNKNIKLLAEKPLISYTIEEACKSKYIDRVIVSTDDEKIVEVSLKYGAEVPFLRPKELAQDDTPGIEVILHAIKWLEEKENYKPKYVMCLQCTSPLRRVHHIDKAIEMIKEKQAPALVSVCESEVNPYWMKVMDENNRLIDFIKTNVNFYRRQDLPTIFRLNGAIYIAEREILLERKTWFLEETIGYIMDRYSSIDIDDIVDFQFAEFLIKKGISQNE</sequence>
<dbReference type="Pfam" id="PF02348">
    <property type="entry name" value="CTP_transf_3"/>
    <property type="match status" value="1"/>
</dbReference>
<protein>
    <submittedName>
        <fullName evidence="1">Acylneuraminate cytidylyltransferase family protein</fullName>
    </submittedName>
</protein>
<evidence type="ECO:0000313" key="2">
    <source>
        <dbReference type="Proteomes" id="UP000282930"/>
    </source>
</evidence>
<keyword evidence="2" id="KW-1185">Reference proteome</keyword>
<dbReference type="InterPro" id="IPR003329">
    <property type="entry name" value="Cytidylyl_trans"/>
</dbReference>
<dbReference type="InterPro" id="IPR050793">
    <property type="entry name" value="CMP-NeuNAc_synthase"/>
</dbReference>
<organism evidence="1 2">
    <name type="scientific">Caldicellulosiruptor changbaiensis</name>
    <dbReference type="NCBI Taxonomy" id="1222016"/>
    <lineage>
        <taxon>Bacteria</taxon>
        <taxon>Bacillati</taxon>
        <taxon>Bacillota</taxon>
        <taxon>Bacillota incertae sedis</taxon>
        <taxon>Caldicellulosiruptorales</taxon>
        <taxon>Caldicellulosiruptoraceae</taxon>
        <taxon>Caldicellulosiruptor</taxon>
    </lineage>
</organism>
<dbReference type="Proteomes" id="UP000282930">
    <property type="component" value="Chromosome"/>
</dbReference>
<keyword evidence="1" id="KW-0548">Nucleotidyltransferase</keyword>
<dbReference type="PANTHER" id="PTHR21485:SF6">
    <property type="entry name" value="N-ACYLNEURAMINATE CYTIDYLYLTRANSFERASE-RELATED"/>
    <property type="match status" value="1"/>
</dbReference>
<proteinExistence type="predicted"/>
<reference evidence="1 2" key="1">
    <citation type="submission" date="2018-12" db="EMBL/GenBank/DDBJ databases">
        <title>Genome sequence from the cellulolytic species, Caldicellulosiruptor changbaiensis.</title>
        <authorList>
            <person name="Blumer-Schuette S.E."/>
            <person name="Mendoza C."/>
        </authorList>
    </citation>
    <scope>NUCLEOTIDE SEQUENCE [LARGE SCALE GENOMIC DNA]</scope>
    <source>
        <strain evidence="1 2">CBS-Z</strain>
    </source>
</reference>
<evidence type="ECO:0000313" key="1">
    <source>
        <dbReference type="EMBL" id="AZT90578.1"/>
    </source>
</evidence>
<dbReference type="AlphaFoldDB" id="A0A3T0D6C7"/>
<dbReference type="KEGG" id="ccha:ELD05_07930"/>
<dbReference type="EMBL" id="CP034791">
    <property type="protein sequence ID" value="AZT90578.1"/>
    <property type="molecule type" value="Genomic_DNA"/>
</dbReference>
<dbReference type="CDD" id="cd02513">
    <property type="entry name" value="CMP-NeuAc_Synthase"/>
    <property type="match status" value="1"/>
</dbReference>
<dbReference type="Gene3D" id="3.90.550.10">
    <property type="entry name" value="Spore Coat Polysaccharide Biosynthesis Protein SpsA, Chain A"/>
    <property type="match status" value="1"/>
</dbReference>
<gene>
    <name evidence="1" type="ORF">ELD05_07930</name>
</gene>
<accession>A0A3T0D6C7</accession>
<keyword evidence="1" id="KW-0808">Transferase</keyword>
<dbReference type="InterPro" id="IPR029044">
    <property type="entry name" value="Nucleotide-diphossugar_trans"/>
</dbReference>